<gene>
    <name evidence="8" type="ORF">GN157_08935</name>
</gene>
<evidence type="ECO:0000256" key="1">
    <source>
        <dbReference type="ARBA" id="ARBA00010914"/>
    </source>
</evidence>
<dbReference type="Gene3D" id="3.10.20.30">
    <property type="match status" value="1"/>
</dbReference>
<proteinExistence type="inferred from homology"/>
<sequence length="107" mass="11764">MKNEIIITVKDLKGKHHILHCPTDMGFTLKDMCVAYELPMEAVCGGMAMCATCHCYILNDIIGIPQKNDAETALLSEVMTTTANSRLACQIPLTNEMNGLYIEIASE</sequence>
<dbReference type="RefSeq" id="WP_157483075.1">
    <property type="nucleotide sequence ID" value="NZ_WOWP01000026.1"/>
</dbReference>
<evidence type="ECO:0000313" key="8">
    <source>
        <dbReference type="EMBL" id="MUV03831.1"/>
    </source>
</evidence>
<name>A0A6N8HBJ0_9FLAO</name>
<dbReference type="Pfam" id="PF00111">
    <property type="entry name" value="Fer2"/>
    <property type="match status" value="1"/>
</dbReference>
<comment type="similarity">
    <text evidence="1">Belongs to the adrenodoxin/putidaredoxin family.</text>
</comment>
<dbReference type="OrthoDB" id="9799640at2"/>
<keyword evidence="2" id="KW-0001">2Fe-2S</keyword>
<dbReference type="GO" id="GO:0009055">
    <property type="term" value="F:electron transfer activity"/>
    <property type="evidence" value="ECO:0007669"/>
    <property type="project" value="TreeGrafter"/>
</dbReference>
<evidence type="ECO:0000256" key="4">
    <source>
        <dbReference type="ARBA" id="ARBA00023004"/>
    </source>
</evidence>
<reference evidence="8 9" key="1">
    <citation type="submission" date="2019-12" db="EMBL/GenBank/DDBJ databases">
        <authorList>
            <person name="Sun J.-Q."/>
        </authorList>
    </citation>
    <scope>NUCLEOTIDE SEQUENCE [LARGE SCALE GENOMIC DNA]</scope>
    <source>
        <strain evidence="8 9">JCM 17928</strain>
    </source>
</reference>
<comment type="caution">
    <text evidence="8">The sequence shown here is derived from an EMBL/GenBank/DDBJ whole genome shotgun (WGS) entry which is preliminary data.</text>
</comment>
<evidence type="ECO:0000259" key="7">
    <source>
        <dbReference type="Pfam" id="PF00111"/>
    </source>
</evidence>
<dbReference type="InterPro" id="IPR012675">
    <property type="entry name" value="Beta-grasp_dom_sf"/>
</dbReference>
<evidence type="ECO:0000256" key="6">
    <source>
        <dbReference type="ARBA" id="ARBA00034078"/>
    </source>
</evidence>
<keyword evidence="3" id="KW-0479">Metal-binding</keyword>
<dbReference type="GO" id="GO:0051537">
    <property type="term" value="F:2 iron, 2 sulfur cluster binding"/>
    <property type="evidence" value="ECO:0007669"/>
    <property type="project" value="UniProtKB-KW"/>
</dbReference>
<dbReference type="AlphaFoldDB" id="A0A6N8HBJ0"/>
<dbReference type="InterPro" id="IPR001041">
    <property type="entry name" value="2Fe-2S_ferredoxin-type"/>
</dbReference>
<dbReference type="InterPro" id="IPR001055">
    <property type="entry name" value="Adrenodoxin-like"/>
</dbReference>
<dbReference type="Proteomes" id="UP000433945">
    <property type="component" value="Unassembled WGS sequence"/>
</dbReference>
<organism evidence="8 9">
    <name type="scientific">Flavobacterium rakeshii</name>
    <dbReference type="NCBI Taxonomy" id="1038845"/>
    <lineage>
        <taxon>Bacteria</taxon>
        <taxon>Pseudomonadati</taxon>
        <taxon>Bacteroidota</taxon>
        <taxon>Flavobacteriia</taxon>
        <taxon>Flavobacteriales</taxon>
        <taxon>Flavobacteriaceae</taxon>
        <taxon>Flavobacterium</taxon>
    </lineage>
</organism>
<keyword evidence="5" id="KW-0411">Iron-sulfur</keyword>
<dbReference type="PANTHER" id="PTHR23426">
    <property type="entry name" value="FERREDOXIN/ADRENODOXIN"/>
    <property type="match status" value="1"/>
</dbReference>
<accession>A0A6N8HBJ0</accession>
<dbReference type="EMBL" id="WOWP01000026">
    <property type="protein sequence ID" value="MUV03831.1"/>
    <property type="molecule type" value="Genomic_DNA"/>
</dbReference>
<evidence type="ECO:0000256" key="5">
    <source>
        <dbReference type="ARBA" id="ARBA00023014"/>
    </source>
</evidence>
<evidence type="ECO:0000256" key="3">
    <source>
        <dbReference type="ARBA" id="ARBA00022723"/>
    </source>
</evidence>
<dbReference type="GO" id="GO:0046872">
    <property type="term" value="F:metal ion binding"/>
    <property type="evidence" value="ECO:0007669"/>
    <property type="project" value="UniProtKB-KW"/>
</dbReference>
<dbReference type="SUPFAM" id="SSF54292">
    <property type="entry name" value="2Fe-2S ferredoxin-like"/>
    <property type="match status" value="1"/>
</dbReference>
<dbReference type="GO" id="GO:0140647">
    <property type="term" value="P:P450-containing electron transport chain"/>
    <property type="evidence" value="ECO:0007669"/>
    <property type="project" value="InterPro"/>
</dbReference>
<comment type="cofactor">
    <cofactor evidence="6">
        <name>[2Fe-2S] cluster</name>
        <dbReference type="ChEBI" id="CHEBI:190135"/>
    </cofactor>
</comment>
<keyword evidence="9" id="KW-1185">Reference proteome</keyword>
<evidence type="ECO:0000313" key="9">
    <source>
        <dbReference type="Proteomes" id="UP000433945"/>
    </source>
</evidence>
<keyword evidence="4" id="KW-0408">Iron</keyword>
<evidence type="ECO:0000256" key="2">
    <source>
        <dbReference type="ARBA" id="ARBA00022714"/>
    </source>
</evidence>
<dbReference type="PANTHER" id="PTHR23426:SF65">
    <property type="entry name" value="FERREDOXIN-2, MITOCHONDRIAL"/>
    <property type="match status" value="1"/>
</dbReference>
<protein>
    <submittedName>
        <fullName evidence="8">2Fe-2S iron-sulfur cluster binding domain-containing protein</fullName>
    </submittedName>
</protein>
<feature type="domain" description="2Fe-2S ferredoxin-type" evidence="7">
    <location>
        <begin position="16"/>
        <end position="93"/>
    </location>
</feature>
<dbReference type="InterPro" id="IPR036010">
    <property type="entry name" value="2Fe-2S_ferredoxin-like_sf"/>
</dbReference>